<feature type="transmembrane region" description="Helical" evidence="1">
    <location>
        <begin position="12"/>
        <end position="34"/>
    </location>
</feature>
<evidence type="ECO:0000313" key="4">
    <source>
        <dbReference type="Proteomes" id="UP000241203"/>
    </source>
</evidence>
<keyword evidence="1" id="KW-1133">Transmembrane helix</keyword>
<dbReference type="InterPro" id="IPR012495">
    <property type="entry name" value="TadE-like_dom"/>
</dbReference>
<gene>
    <name evidence="3" type="ORF">CLV49_2311</name>
</gene>
<reference evidence="3 4" key="1">
    <citation type="submission" date="2018-03" db="EMBL/GenBank/DDBJ databases">
        <title>Genomic Encyclopedia of Archaeal and Bacterial Type Strains, Phase II (KMG-II): from individual species to whole genera.</title>
        <authorList>
            <person name="Goeker M."/>
        </authorList>
    </citation>
    <scope>NUCLEOTIDE SEQUENCE [LARGE SCALE GENOMIC DNA]</scope>
    <source>
        <strain evidence="3 4">DSM 21548</strain>
    </source>
</reference>
<dbReference type="InterPro" id="IPR049790">
    <property type="entry name" value="Rv3655c/TadE"/>
</dbReference>
<dbReference type="Proteomes" id="UP000241203">
    <property type="component" value="Unassembled WGS sequence"/>
</dbReference>
<feature type="domain" description="TadE-like" evidence="2">
    <location>
        <begin position="6"/>
        <end position="48"/>
    </location>
</feature>
<evidence type="ECO:0000259" key="2">
    <source>
        <dbReference type="Pfam" id="PF07811"/>
    </source>
</evidence>
<dbReference type="AlphaFoldDB" id="A0A2P8GXJ9"/>
<organism evidence="3 4">
    <name type="scientific">Labedella gwakjiensis</name>
    <dbReference type="NCBI Taxonomy" id="390269"/>
    <lineage>
        <taxon>Bacteria</taxon>
        <taxon>Bacillati</taxon>
        <taxon>Actinomycetota</taxon>
        <taxon>Actinomycetes</taxon>
        <taxon>Micrococcales</taxon>
        <taxon>Microbacteriaceae</taxon>
        <taxon>Labedella</taxon>
    </lineage>
</organism>
<dbReference type="EMBL" id="PYAU01000001">
    <property type="protein sequence ID" value="PSL38683.1"/>
    <property type="molecule type" value="Genomic_DNA"/>
</dbReference>
<comment type="caution">
    <text evidence="3">The sequence shown here is derived from an EMBL/GenBank/DDBJ whole genome shotgun (WGS) entry which is preliminary data.</text>
</comment>
<accession>A0A2P8GXJ9</accession>
<sequence length="113" mass="11016">MHNERGSITAEFAVVLPAVLLVLVLCVGSASVAVQRIAVQSAAAAAARAVARGEAGGSAEGAVSRAGGGSVSIRRDGDFVCATVTSEVAFAAARTVGIRVSGSSCALSGEVAE</sequence>
<evidence type="ECO:0000313" key="3">
    <source>
        <dbReference type="EMBL" id="PSL38683.1"/>
    </source>
</evidence>
<evidence type="ECO:0000256" key="1">
    <source>
        <dbReference type="SAM" id="Phobius"/>
    </source>
</evidence>
<keyword evidence="1" id="KW-0472">Membrane</keyword>
<protein>
    <submittedName>
        <fullName evidence="3">TadE-like protein</fullName>
    </submittedName>
</protein>
<proteinExistence type="predicted"/>
<dbReference type="Pfam" id="PF07811">
    <property type="entry name" value="TadE"/>
    <property type="match status" value="1"/>
</dbReference>
<keyword evidence="1" id="KW-0812">Transmembrane</keyword>
<dbReference type="NCBIfam" id="NF041390">
    <property type="entry name" value="TadE_Rv3655c"/>
    <property type="match status" value="1"/>
</dbReference>
<name>A0A2P8GXJ9_9MICO</name>